<evidence type="ECO:0000313" key="5">
    <source>
        <dbReference type="EMBL" id="MFC7388918.1"/>
    </source>
</evidence>
<protein>
    <submittedName>
        <fullName evidence="5">Glycosyltransferase</fullName>
        <ecNumber evidence="5">2.4.-.-</ecNumber>
    </submittedName>
</protein>
<sequence length="423" mass="47260">MRILHINAINEEKSTGRICKELSTVANQAGHESVVAYATGPDSESGIRIGSSFDQKRHAFLSRLTGKQGYASKGATEELIRRLEANPPDVVHLHNLHSNYIHLETLLTWLAETDTPTVLTLHDCWFYTGKCTHYTSSGCDRWQYGCGNCPRLALDNPSWGLDRTAQMWQDKKMWFQAIPRLAVIGVSDWITTEARFSFLGQASIIRRIYNWIDTDIFRPRDTALLRRRLGLTNRFVLLGVASSWDDSKGLSKWIDLAERLPDATILLVGAMPDIALPKTIIHIPSTNRPEELAEYYALADVFLNLSEEESFGKVTAEAMACGTPAIVLDGTANPELVPDSCGSVVSGSHPALLVDAIERIKRDGKASYTEACVSHAHQAFRMERRIADYLNVYQELMNQKGRDSLWHSHSSPSSSPSTMERTI</sequence>
<dbReference type="Gene3D" id="3.40.50.2000">
    <property type="entry name" value="Glycogen Phosphorylase B"/>
    <property type="match status" value="2"/>
</dbReference>
<keyword evidence="1 5" id="KW-0808">Transferase</keyword>
<keyword evidence="6" id="KW-1185">Reference proteome</keyword>
<feature type="region of interest" description="Disordered" evidence="2">
    <location>
        <begin position="403"/>
        <end position="423"/>
    </location>
</feature>
<keyword evidence="5" id="KW-0328">Glycosyltransferase</keyword>
<name>A0ABW2PHF4_9BACL</name>
<evidence type="ECO:0000259" key="3">
    <source>
        <dbReference type="Pfam" id="PF00534"/>
    </source>
</evidence>
<feature type="domain" description="Glycosyl transferase family 1" evidence="3">
    <location>
        <begin position="276"/>
        <end position="365"/>
    </location>
</feature>
<dbReference type="PANTHER" id="PTHR46401:SF2">
    <property type="entry name" value="GLYCOSYLTRANSFERASE WBBK-RELATED"/>
    <property type="match status" value="1"/>
</dbReference>
<proteinExistence type="predicted"/>
<feature type="domain" description="Glycosyltransferase subfamily 4-like N-terminal" evidence="4">
    <location>
        <begin position="17"/>
        <end position="215"/>
    </location>
</feature>
<dbReference type="EC" id="2.4.-.-" evidence="5"/>
<dbReference type="SUPFAM" id="SSF53756">
    <property type="entry name" value="UDP-Glycosyltransferase/glycogen phosphorylase"/>
    <property type="match status" value="1"/>
</dbReference>
<dbReference type="PANTHER" id="PTHR46401">
    <property type="entry name" value="GLYCOSYLTRANSFERASE WBBK-RELATED"/>
    <property type="match status" value="1"/>
</dbReference>
<dbReference type="EMBL" id="JBHTCE010000001">
    <property type="protein sequence ID" value="MFC7388918.1"/>
    <property type="molecule type" value="Genomic_DNA"/>
</dbReference>
<evidence type="ECO:0000259" key="4">
    <source>
        <dbReference type="Pfam" id="PF13439"/>
    </source>
</evidence>
<dbReference type="GO" id="GO:0016757">
    <property type="term" value="F:glycosyltransferase activity"/>
    <property type="evidence" value="ECO:0007669"/>
    <property type="project" value="UniProtKB-KW"/>
</dbReference>
<dbReference type="InterPro" id="IPR001296">
    <property type="entry name" value="Glyco_trans_1"/>
</dbReference>
<dbReference type="InterPro" id="IPR028098">
    <property type="entry name" value="Glyco_trans_4-like_N"/>
</dbReference>
<evidence type="ECO:0000256" key="2">
    <source>
        <dbReference type="SAM" id="MobiDB-lite"/>
    </source>
</evidence>
<reference evidence="6" key="1">
    <citation type="journal article" date="2019" name="Int. J. Syst. Evol. Microbiol.">
        <title>The Global Catalogue of Microorganisms (GCM) 10K type strain sequencing project: providing services to taxonomists for standard genome sequencing and annotation.</title>
        <authorList>
            <consortium name="The Broad Institute Genomics Platform"/>
            <consortium name="The Broad Institute Genome Sequencing Center for Infectious Disease"/>
            <person name="Wu L."/>
            <person name="Ma J."/>
        </authorList>
    </citation>
    <scope>NUCLEOTIDE SEQUENCE [LARGE SCALE GENOMIC DNA]</scope>
    <source>
        <strain evidence="6">CCUG 55590</strain>
    </source>
</reference>
<evidence type="ECO:0000313" key="6">
    <source>
        <dbReference type="Proteomes" id="UP001596439"/>
    </source>
</evidence>
<evidence type="ECO:0000256" key="1">
    <source>
        <dbReference type="ARBA" id="ARBA00022679"/>
    </source>
</evidence>
<dbReference type="Pfam" id="PF13439">
    <property type="entry name" value="Glyco_transf_4"/>
    <property type="match status" value="1"/>
</dbReference>
<dbReference type="Proteomes" id="UP001596439">
    <property type="component" value="Unassembled WGS sequence"/>
</dbReference>
<dbReference type="Pfam" id="PF00534">
    <property type="entry name" value="Glycos_transf_1"/>
    <property type="match status" value="1"/>
</dbReference>
<comment type="caution">
    <text evidence="5">The sequence shown here is derived from an EMBL/GenBank/DDBJ whole genome shotgun (WGS) entry which is preliminary data.</text>
</comment>
<feature type="compositionally biased region" description="Low complexity" evidence="2">
    <location>
        <begin position="407"/>
        <end position="417"/>
    </location>
</feature>
<accession>A0ABW2PHF4</accession>
<dbReference type="RefSeq" id="WP_214786519.1">
    <property type="nucleotide sequence ID" value="NZ_JANIEL010000019.1"/>
</dbReference>
<organism evidence="5 6">
    <name type="scientific">Exiguobacterium aestuarii</name>
    <dbReference type="NCBI Taxonomy" id="273527"/>
    <lineage>
        <taxon>Bacteria</taxon>
        <taxon>Bacillati</taxon>
        <taxon>Bacillota</taxon>
        <taxon>Bacilli</taxon>
        <taxon>Bacillales</taxon>
        <taxon>Bacillales Family XII. Incertae Sedis</taxon>
        <taxon>Exiguobacterium</taxon>
    </lineage>
</organism>
<gene>
    <name evidence="5" type="ORF">ACFQO8_02105</name>
</gene>